<dbReference type="PANTHER" id="PTHR10587:SF134">
    <property type="entry name" value="SECRETED PROTEIN"/>
    <property type="match status" value="1"/>
</dbReference>
<dbReference type="InterPro" id="IPR050248">
    <property type="entry name" value="Polysacc_deacetylase_ArnD"/>
</dbReference>
<reference evidence="4 5" key="1">
    <citation type="submission" date="2020-01" db="EMBL/GenBank/DDBJ databases">
        <title>Pseudarthrobacter psychrotolerans sp. nov., isolated from antarctic soil.</title>
        <authorList>
            <person name="Shin Y."/>
            <person name="Park W."/>
        </authorList>
    </citation>
    <scope>NUCLEOTIDE SEQUENCE [LARGE SCALE GENOMIC DNA]</scope>
    <source>
        <strain evidence="4 5">YJ56</strain>
    </source>
</reference>
<dbReference type="Pfam" id="PF01522">
    <property type="entry name" value="Polysacc_deac_1"/>
    <property type="match status" value="1"/>
</dbReference>
<protein>
    <submittedName>
        <fullName evidence="4">Polysaccharide deacetylase family protein</fullName>
    </submittedName>
</protein>
<gene>
    <name evidence="4" type="ORF">GU243_04150</name>
</gene>
<dbReference type="GO" id="GO:0005975">
    <property type="term" value="P:carbohydrate metabolic process"/>
    <property type="evidence" value="ECO:0007669"/>
    <property type="project" value="InterPro"/>
</dbReference>
<dbReference type="GO" id="GO:0016810">
    <property type="term" value="F:hydrolase activity, acting on carbon-nitrogen (but not peptide) bonds"/>
    <property type="evidence" value="ECO:0007669"/>
    <property type="project" value="InterPro"/>
</dbReference>
<dbReference type="InterPro" id="IPR006311">
    <property type="entry name" value="TAT_signal"/>
</dbReference>
<sequence>MGDIHGPKMPGRRSVLLGMAGFATAALSGCASASNAAADGEPSTQVVDPAVPASSRTAPAPPPIGEPDRPALPTKQQLVAEFASRKPKEWGLQVTGVVTQAAAGAIALTFDACGGAGGAGFDQQLLGTLQKLNIPATLFLNERWIQANPDLTKELAVNPLFELANHGFLHRPLSVNGKSAYGIAGTADLGQVYDEVTGNQKVLQDITGRLPRFFRPGTAYYDEVAAAVTRRLGLQPVNFSINADAGATLAPAAVASALATARPGDIVIAHFNKPGGGTAAGFRQALPQLQGGGTTFARLGDVLPAL</sequence>
<organism evidence="4 5">
    <name type="scientific">Pseudarthrobacter psychrotolerans</name>
    <dbReference type="NCBI Taxonomy" id="2697569"/>
    <lineage>
        <taxon>Bacteria</taxon>
        <taxon>Bacillati</taxon>
        <taxon>Actinomycetota</taxon>
        <taxon>Actinomycetes</taxon>
        <taxon>Micrococcales</taxon>
        <taxon>Micrococcaceae</taxon>
        <taxon>Pseudarthrobacter</taxon>
    </lineage>
</organism>
<feature type="region of interest" description="Disordered" evidence="1">
    <location>
        <begin position="33"/>
        <end position="71"/>
    </location>
</feature>
<feature type="domain" description="NodB homology" evidence="3">
    <location>
        <begin position="104"/>
        <end position="306"/>
    </location>
</feature>
<dbReference type="InterPro" id="IPR002509">
    <property type="entry name" value="NODB_dom"/>
</dbReference>
<evidence type="ECO:0000313" key="5">
    <source>
        <dbReference type="Proteomes" id="UP000464186"/>
    </source>
</evidence>
<evidence type="ECO:0000256" key="2">
    <source>
        <dbReference type="SAM" id="SignalP"/>
    </source>
</evidence>
<dbReference type="Gene3D" id="3.20.20.370">
    <property type="entry name" value="Glycoside hydrolase/deacetylase"/>
    <property type="match status" value="1"/>
</dbReference>
<feature type="chain" id="PRO_5038853697" evidence="2">
    <location>
        <begin position="26"/>
        <end position="306"/>
    </location>
</feature>
<name>A0A6P1NI96_9MICC</name>
<dbReference type="EMBL" id="CP047898">
    <property type="protein sequence ID" value="QHK19078.1"/>
    <property type="molecule type" value="Genomic_DNA"/>
</dbReference>
<keyword evidence="2" id="KW-0732">Signal</keyword>
<evidence type="ECO:0000313" key="4">
    <source>
        <dbReference type="EMBL" id="QHK19078.1"/>
    </source>
</evidence>
<dbReference type="Proteomes" id="UP000464186">
    <property type="component" value="Chromosome"/>
</dbReference>
<proteinExistence type="predicted"/>
<dbReference type="KEGG" id="psey:GU243_04150"/>
<dbReference type="PROSITE" id="PS51677">
    <property type="entry name" value="NODB"/>
    <property type="match status" value="1"/>
</dbReference>
<feature type="compositionally biased region" description="Low complexity" evidence="1">
    <location>
        <begin position="49"/>
        <end position="58"/>
    </location>
</feature>
<dbReference type="AlphaFoldDB" id="A0A6P1NI96"/>
<keyword evidence="5" id="KW-1185">Reference proteome</keyword>
<feature type="signal peptide" evidence="2">
    <location>
        <begin position="1"/>
        <end position="25"/>
    </location>
</feature>
<dbReference type="PROSITE" id="PS51318">
    <property type="entry name" value="TAT"/>
    <property type="match status" value="1"/>
</dbReference>
<evidence type="ECO:0000256" key="1">
    <source>
        <dbReference type="SAM" id="MobiDB-lite"/>
    </source>
</evidence>
<dbReference type="SUPFAM" id="SSF88713">
    <property type="entry name" value="Glycoside hydrolase/deacetylase"/>
    <property type="match status" value="1"/>
</dbReference>
<evidence type="ECO:0000259" key="3">
    <source>
        <dbReference type="PROSITE" id="PS51677"/>
    </source>
</evidence>
<dbReference type="InterPro" id="IPR011330">
    <property type="entry name" value="Glyco_hydro/deAcase_b/a-brl"/>
</dbReference>
<dbReference type="PANTHER" id="PTHR10587">
    <property type="entry name" value="GLYCOSYL TRANSFERASE-RELATED"/>
    <property type="match status" value="1"/>
</dbReference>
<accession>A0A6P1NI96</accession>